<evidence type="ECO:0000256" key="1">
    <source>
        <dbReference type="ARBA" id="ARBA00008324"/>
    </source>
</evidence>
<dbReference type="InterPro" id="IPR006683">
    <property type="entry name" value="Thioestr_dom"/>
</dbReference>
<dbReference type="InterPro" id="IPR003736">
    <property type="entry name" value="PAAI_dom"/>
</dbReference>
<evidence type="ECO:0000313" key="5">
    <source>
        <dbReference type="Proteomes" id="UP000244810"/>
    </source>
</evidence>
<protein>
    <submittedName>
        <fullName evidence="4">PaaI family thioesterase</fullName>
    </submittedName>
</protein>
<keyword evidence="2" id="KW-0378">Hydrolase</keyword>
<name>A0A2T7UQ31_9RHOB</name>
<dbReference type="CDD" id="cd03443">
    <property type="entry name" value="PaaI_thioesterase"/>
    <property type="match status" value="1"/>
</dbReference>
<dbReference type="EMBL" id="QDDR01000007">
    <property type="protein sequence ID" value="PVE46728.1"/>
    <property type="molecule type" value="Genomic_DNA"/>
</dbReference>
<dbReference type="SUPFAM" id="SSF54637">
    <property type="entry name" value="Thioesterase/thiol ester dehydrase-isomerase"/>
    <property type="match status" value="1"/>
</dbReference>
<keyword evidence="5" id="KW-1185">Reference proteome</keyword>
<dbReference type="PANTHER" id="PTHR21660">
    <property type="entry name" value="THIOESTERASE SUPERFAMILY MEMBER-RELATED"/>
    <property type="match status" value="1"/>
</dbReference>
<dbReference type="RefSeq" id="WP_107752300.1">
    <property type="nucleotide sequence ID" value="NZ_QBKF01000007.1"/>
</dbReference>
<dbReference type="NCBIfam" id="TIGR00369">
    <property type="entry name" value="unchar_dom_1"/>
    <property type="match status" value="1"/>
</dbReference>
<evidence type="ECO:0000259" key="3">
    <source>
        <dbReference type="Pfam" id="PF03061"/>
    </source>
</evidence>
<dbReference type="InterPro" id="IPR039298">
    <property type="entry name" value="ACOT13"/>
</dbReference>
<evidence type="ECO:0000256" key="2">
    <source>
        <dbReference type="ARBA" id="ARBA00022801"/>
    </source>
</evidence>
<evidence type="ECO:0000313" key="4">
    <source>
        <dbReference type="EMBL" id="PVE46728.1"/>
    </source>
</evidence>
<reference evidence="4 5" key="1">
    <citation type="journal article" date="2011" name="Syst. Appl. Microbiol.">
        <title>Defluviimonas denitrificans gen. nov., sp. nov., and Pararhodobacter aggregans gen. nov., sp. nov., non-phototrophic Rhodobacteraceae from the biofilter of a marine aquaculture.</title>
        <authorList>
            <person name="Foesel B.U."/>
            <person name="Drake H.L."/>
            <person name="Schramm A."/>
        </authorList>
    </citation>
    <scope>NUCLEOTIDE SEQUENCE [LARGE SCALE GENOMIC DNA]</scope>
    <source>
        <strain evidence="4 5">D1-19</strain>
    </source>
</reference>
<dbReference type="PANTHER" id="PTHR21660:SF1">
    <property type="entry name" value="ACYL-COENZYME A THIOESTERASE 13"/>
    <property type="match status" value="1"/>
</dbReference>
<organism evidence="4 5">
    <name type="scientific">Pararhodobacter aggregans</name>
    <dbReference type="NCBI Taxonomy" id="404875"/>
    <lineage>
        <taxon>Bacteria</taxon>
        <taxon>Pseudomonadati</taxon>
        <taxon>Pseudomonadota</taxon>
        <taxon>Alphaproteobacteria</taxon>
        <taxon>Rhodobacterales</taxon>
        <taxon>Paracoccaceae</taxon>
        <taxon>Pararhodobacter</taxon>
    </lineage>
</organism>
<accession>A0A2T7UQ31</accession>
<comment type="similarity">
    <text evidence="1">Belongs to the thioesterase PaaI family.</text>
</comment>
<gene>
    <name evidence="4" type="ORF">DDE23_13640</name>
</gene>
<dbReference type="Gene3D" id="3.10.129.10">
    <property type="entry name" value="Hotdog Thioesterase"/>
    <property type="match status" value="1"/>
</dbReference>
<dbReference type="Proteomes" id="UP000244810">
    <property type="component" value="Unassembled WGS sequence"/>
</dbReference>
<dbReference type="Pfam" id="PF03061">
    <property type="entry name" value="4HBT"/>
    <property type="match status" value="1"/>
</dbReference>
<dbReference type="InterPro" id="IPR029069">
    <property type="entry name" value="HotDog_dom_sf"/>
</dbReference>
<proteinExistence type="inferred from homology"/>
<feature type="domain" description="Thioesterase" evidence="3">
    <location>
        <begin position="41"/>
        <end position="118"/>
    </location>
</feature>
<dbReference type="GO" id="GO:0047617">
    <property type="term" value="F:fatty acyl-CoA hydrolase activity"/>
    <property type="evidence" value="ECO:0007669"/>
    <property type="project" value="InterPro"/>
</dbReference>
<dbReference type="OrthoDB" id="3477511at2"/>
<dbReference type="AlphaFoldDB" id="A0A2T7UQ31"/>
<comment type="caution">
    <text evidence="4">The sequence shown here is derived from an EMBL/GenBank/DDBJ whole genome shotgun (WGS) entry which is preliminary data.</text>
</comment>
<sequence>MNDARAHGVTGTARLLGYTIDLAPEGATVSMAVTEDHTNRQGNLHGGLIATLLDTAMGATASHLRGDDGRVPFLTLSLTVNFLAPAPRGRVSATGRITGGGHKTVFVEATARAGDGTPVAHAVGTFKRAAG</sequence>